<accession>A0ABD1NV28</accession>
<reference evidence="2" key="1">
    <citation type="submission" date="2024-07" db="EMBL/GenBank/DDBJ databases">
        <title>Two chromosome-level genome assemblies of Korean endemic species Abeliophyllum distichum and Forsythia ovata (Oleaceae).</title>
        <authorList>
            <person name="Jang H."/>
        </authorList>
    </citation>
    <scope>NUCLEOTIDE SEQUENCE [LARGE SCALE GENOMIC DNA]</scope>
</reference>
<dbReference type="EMBL" id="JBFOLJ010000113">
    <property type="protein sequence ID" value="KAL2455461.1"/>
    <property type="molecule type" value="Genomic_DNA"/>
</dbReference>
<dbReference type="AlphaFoldDB" id="A0ABD1NV28"/>
<gene>
    <name evidence="1" type="ORF">Fot_57512</name>
</gene>
<comment type="caution">
    <text evidence="1">The sequence shown here is derived from an EMBL/GenBank/DDBJ whole genome shotgun (WGS) entry which is preliminary data.</text>
</comment>
<name>A0ABD1NV28_9LAMI</name>
<proteinExistence type="predicted"/>
<evidence type="ECO:0000313" key="2">
    <source>
        <dbReference type="Proteomes" id="UP001604277"/>
    </source>
</evidence>
<evidence type="ECO:0000313" key="1">
    <source>
        <dbReference type="EMBL" id="KAL2455461.1"/>
    </source>
</evidence>
<dbReference type="Proteomes" id="UP001604277">
    <property type="component" value="Unassembled WGS sequence"/>
</dbReference>
<organism evidence="1 2">
    <name type="scientific">Forsythia ovata</name>
    <dbReference type="NCBI Taxonomy" id="205694"/>
    <lineage>
        <taxon>Eukaryota</taxon>
        <taxon>Viridiplantae</taxon>
        <taxon>Streptophyta</taxon>
        <taxon>Embryophyta</taxon>
        <taxon>Tracheophyta</taxon>
        <taxon>Spermatophyta</taxon>
        <taxon>Magnoliopsida</taxon>
        <taxon>eudicotyledons</taxon>
        <taxon>Gunneridae</taxon>
        <taxon>Pentapetalae</taxon>
        <taxon>asterids</taxon>
        <taxon>lamiids</taxon>
        <taxon>Lamiales</taxon>
        <taxon>Oleaceae</taxon>
        <taxon>Forsythieae</taxon>
        <taxon>Forsythia</taxon>
    </lineage>
</organism>
<protein>
    <submittedName>
        <fullName evidence="1">Uncharacterized protein</fullName>
    </submittedName>
</protein>
<keyword evidence="2" id="KW-1185">Reference proteome</keyword>
<sequence length="164" mass="19029">MKQKSGERNQDFLSIHRFFLLFDVDCCASWRRTWELPFLSQRQPPLIGYFFQFLTPLIIVNIISPRIKEALGALYYIFIPPRGAIGGGQQSTIPSWSLFSGELYLNYSSGFFPIYFFYDLVGNNNLAIASRHYHSNNGRQRSKYVSNLASYLLLDGRNSSYERE</sequence>